<dbReference type="GO" id="GO:0031267">
    <property type="term" value="F:small GTPase binding"/>
    <property type="evidence" value="ECO:0007669"/>
    <property type="project" value="InterPro"/>
</dbReference>
<dbReference type="Reactome" id="R-CEL-8980692">
    <property type="pathway name" value="RHOA GTPase cycle"/>
</dbReference>
<dbReference type="Reactome" id="R-CEL-9013423">
    <property type="pathway name" value="RAC3 GTPase cycle"/>
</dbReference>
<feature type="compositionally biased region" description="Polar residues" evidence="2">
    <location>
        <begin position="42"/>
        <end position="52"/>
    </location>
</feature>
<dbReference type="InParanoid" id="Q7JP75"/>
<dbReference type="GO" id="GO:0009898">
    <property type="term" value="C:cytoplasmic side of plasma membrane"/>
    <property type="evidence" value="ECO:0000314"/>
    <property type="project" value="WormBase"/>
</dbReference>
<gene>
    <name evidence="5 7" type="primary">cyk-1</name>
    <name evidence="5" type="ORF">CELE_F11H8.4</name>
    <name evidence="7" type="ORF">F11H8.4</name>
</gene>
<dbReference type="Proteomes" id="UP000001940">
    <property type="component" value="Chromosome III"/>
</dbReference>
<dbReference type="PANTHER" id="PTHR45691:SF6">
    <property type="entry name" value="PROTEIN DIAPHANOUS"/>
    <property type="match status" value="1"/>
</dbReference>
<protein>
    <submittedName>
        <fullName evidence="5">WAPL domain-containing protein</fullName>
    </submittedName>
</protein>
<dbReference type="Gene3D" id="1.10.238.150">
    <property type="entry name" value="Formin, FH3 diaphanous domain"/>
    <property type="match status" value="1"/>
</dbReference>
<dbReference type="GeneID" id="175983"/>
<dbReference type="PhylomeDB" id="Q7JP75"/>
<feature type="compositionally biased region" description="Polar residues" evidence="2">
    <location>
        <begin position="23"/>
        <end position="33"/>
    </location>
</feature>
<feature type="region of interest" description="Disordered" evidence="2">
    <location>
        <begin position="1373"/>
        <end position="1437"/>
    </location>
</feature>
<dbReference type="STRING" id="6239.F11H8.4b.1"/>
<dbReference type="GO" id="GO:0032154">
    <property type="term" value="C:cleavage furrow"/>
    <property type="evidence" value="ECO:0000314"/>
    <property type="project" value="WormBase"/>
</dbReference>
<evidence type="ECO:0000259" key="3">
    <source>
        <dbReference type="PROSITE" id="PS51232"/>
    </source>
</evidence>
<feature type="domain" description="GBD/FH3" evidence="3">
    <location>
        <begin position="196"/>
        <end position="614"/>
    </location>
</feature>
<name>Q7JP75_CAEEL</name>
<dbReference type="OrthoDB" id="1104827at2759"/>
<dbReference type="FunCoup" id="Q7JP75">
    <property type="interactions" value="1152"/>
</dbReference>
<dbReference type="Reactome" id="R-CEL-5663220">
    <property type="pathway name" value="RHO GTPases Activate Formins"/>
</dbReference>
<feature type="compositionally biased region" description="Low complexity" evidence="2">
    <location>
        <begin position="693"/>
        <end position="709"/>
    </location>
</feature>
<dbReference type="PANTHER" id="PTHR45691">
    <property type="entry name" value="PROTEIN DIAPHANOUS"/>
    <property type="match status" value="1"/>
</dbReference>
<dbReference type="Gene3D" id="1.20.58.630">
    <property type="match status" value="1"/>
</dbReference>
<feature type="compositionally biased region" description="Basic and acidic residues" evidence="2">
    <location>
        <begin position="1197"/>
        <end position="1206"/>
    </location>
</feature>
<dbReference type="SMART" id="SM01139">
    <property type="entry name" value="Drf_FH3"/>
    <property type="match status" value="1"/>
</dbReference>
<keyword evidence="1" id="KW-0175">Coiled coil</keyword>
<feature type="region of interest" description="Disordered" evidence="2">
    <location>
        <begin position="1"/>
        <end position="59"/>
    </location>
</feature>
<dbReference type="PaxDb" id="6239-F11H8.4b"/>
<dbReference type="Reactome" id="R-CEL-9035034">
    <property type="pathway name" value="RHOF GTPase cycle"/>
</dbReference>
<dbReference type="RefSeq" id="NP_741211.3">
    <property type="nucleotide sequence ID" value="NM_171880.6"/>
</dbReference>
<dbReference type="SUPFAM" id="SSF101447">
    <property type="entry name" value="Formin homology 2 domain (FH2 domain)"/>
    <property type="match status" value="1"/>
</dbReference>
<proteinExistence type="evidence at protein level"/>
<feature type="compositionally biased region" description="Low complexity" evidence="2">
    <location>
        <begin position="1399"/>
        <end position="1429"/>
    </location>
</feature>
<dbReference type="InterPro" id="IPR014768">
    <property type="entry name" value="GBD/FH3_dom"/>
</dbReference>
<dbReference type="OMA" id="WEVKNPM"/>
<dbReference type="ExpressionAtlas" id="Q7JP75">
    <property type="expression patterns" value="baseline and differential"/>
</dbReference>
<evidence type="ECO:0007829" key="8">
    <source>
        <dbReference type="PeptideAtlas" id="Q7JP75"/>
    </source>
</evidence>
<feature type="domain" description="FH2" evidence="4">
    <location>
        <begin position="806"/>
        <end position="1208"/>
    </location>
</feature>
<keyword evidence="6" id="KW-1185">Reference proteome</keyword>
<dbReference type="InterPro" id="IPR010472">
    <property type="entry name" value="FH3_dom"/>
</dbReference>
<feature type="region of interest" description="Disordered" evidence="2">
    <location>
        <begin position="82"/>
        <end position="114"/>
    </location>
</feature>
<evidence type="ECO:0000256" key="1">
    <source>
        <dbReference type="SAM" id="Coils"/>
    </source>
</evidence>
<feature type="region of interest" description="Disordered" evidence="2">
    <location>
        <begin position="1197"/>
        <end position="1228"/>
    </location>
</feature>
<dbReference type="Reactome" id="R-CEL-9013149">
    <property type="pathway name" value="RAC1 GTPase cycle"/>
</dbReference>
<dbReference type="InterPro" id="IPR010473">
    <property type="entry name" value="GTPase-bd"/>
</dbReference>
<dbReference type="SMART" id="SM00498">
    <property type="entry name" value="FH2"/>
    <property type="match status" value="1"/>
</dbReference>
<dbReference type="AlphaFoldDB" id="Q7JP75"/>
<dbReference type="Reactome" id="R-CEL-6798695">
    <property type="pathway name" value="Neutrophil degranulation"/>
</dbReference>
<dbReference type="Reactome" id="R-CEL-9013405">
    <property type="pathway name" value="RHOD GTPase cycle"/>
</dbReference>
<sequence>MSSDDYESIDTPRVASLADMNRLPTQSRHSSYSTDDDEDVTPTPSASNSAPKNTILDPLQAQFLHPNSENSDIDEPRVQLREKKKATRAQDATVSHFLEDQVPNQKFKRRSAERHSMLAGAADFASRRSPFHLSGANGSGRWTDLFSSSRFKRKQRQKLNNVPSSSYSNNDYGTYAGTQSIGGFSIASNSSGESFALSGTEDEIREEFRKIMLDKGLPEADKIISNTPLDQMKMMIENSRKQDNQAKGRSPEWVVRVLGEILKTKNIPECKQDIVTVRVQLVGQGVSFLNKFAVEVHDESGRTGADLICCLYSLVLKRLRSSEVGSKYELDLIDFLQEIVRCVRTLINTHVGLVLVLRRNSPVYSLLIQTLCVLNRREQNDHEAAEIRAIRVDVVRTCYTLIFVQHDTLSTPIEMTGQQKMFMELSLIAKAESKRLNEPVSRFRPLISCIDFLESRDPKQGMYVLLMINMMINGVDRNISDDQMWTEETMWQARMRLRSEAAKDKLHKYIEKFTTSETVNSQIRDVAQNMLTEHNADLETLMGKLENVKGEYDTLDGCFELLAANSEATGTETVLLSILQLMTLTNEDMSTKRSYMKLIETAISDILLHRTPIDPQADYKFVFEVPVAEIIDKMQDEEMAKKVRQATSAKQEAVAMQGEYWKTLCDFQKEAEELRKHINDPKIPLPPPTKMNLSAPSTSAGGSSALPPITGGPPPPPGLPPITGGPPPPPPPGGLPPITGGPPPPPPPGGLPPISGGPPPPPPPPGGCPPPPPPPPPGGFKGGPPPPPPPGMFAPMAPVIPDYLPPKKVPKVDGPMRKFPWGAHTINPRDIPRESFWVGTNEEQLTSDRMFDRLRTKFATKPAANSGTLGGVLNSKKKVKTAQVIHDDKLLQKLGILQGSIKMSHSELKLAILEVNEKVLTVGFLEQLRSAMPVEKELIDKLRAVNKAQFEEMPEGEQFVTRLLQIQGLPLRLDLVLFKMRFSEVLNELKPAMSSVMEACEEVRASEGFRTFLKLVLATGNFMGGATKNYSSAYAFDMRMLTRLVDTKDVDNRHTLLHHLIEEMKRIDPRRARFALTDFHHCIESSRVNADEIRKTVQLTENNIKKLENCLKVYKIQGERDLFDEKMRPFHEKAVKEFSTVSSMCGKMKNDWESLVKYYAFNDKKYPMEEFFADIRTFSEQYSNAWKELDAEAEAKRKEAEFETQKRKQLQQSQQERKPLQERQAINRVPRTPAAMIRVSTAADKAGVLDELERATGNADFLQTLMSATNSRTPRSGLPARTRGGGRLGGGLDRQRSRHQNALGQLQDLTGCASEPVLSGQFARSRNVPQNDLQRQNMELPSSVKPTTALDRAKAFGVGLPIGQNELKVRVRRKGQPAVPVTNINGTSQISPTHKENDPTGSSSTSSGPASSNTATSSSSGTVVPSTDDLLARLNDF</sequence>
<dbReference type="InterPro" id="IPR051412">
    <property type="entry name" value="Formin_Homology_Diaphanous_sf"/>
</dbReference>
<dbReference type="WormBase" id="F11H8.4b">
    <property type="protein sequence ID" value="CE48031"/>
    <property type="gene ID" value="WBGene00000872"/>
    <property type="gene designation" value="cyk-1"/>
</dbReference>
<dbReference type="GO" id="GO:0030041">
    <property type="term" value="P:actin filament polymerization"/>
    <property type="evidence" value="ECO:0000318"/>
    <property type="project" value="GO_Central"/>
</dbReference>
<keyword evidence="8" id="KW-1267">Proteomics identification</keyword>
<feature type="compositionally biased region" description="Polar residues" evidence="2">
    <location>
        <begin position="1382"/>
        <end position="1392"/>
    </location>
</feature>
<dbReference type="InterPro" id="IPR015425">
    <property type="entry name" value="FH2_Formin"/>
</dbReference>
<evidence type="ECO:0000259" key="4">
    <source>
        <dbReference type="PROSITE" id="PS51444"/>
    </source>
</evidence>
<evidence type="ECO:0000313" key="6">
    <source>
        <dbReference type="Proteomes" id="UP000001940"/>
    </source>
</evidence>
<dbReference type="GO" id="GO:0035046">
    <property type="term" value="P:pronuclear migration"/>
    <property type="evidence" value="ECO:0000316"/>
    <property type="project" value="WormBase"/>
</dbReference>
<dbReference type="AGR" id="WB:WBGene00000872"/>
<dbReference type="SUPFAM" id="SSF48371">
    <property type="entry name" value="ARM repeat"/>
    <property type="match status" value="1"/>
</dbReference>
<dbReference type="UCSC" id="F11H8.4b">
    <property type="organism name" value="c. elegans"/>
</dbReference>
<dbReference type="GO" id="GO:0003779">
    <property type="term" value="F:actin binding"/>
    <property type="evidence" value="ECO:0007669"/>
    <property type="project" value="InterPro"/>
</dbReference>
<dbReference type="Reactome" id="R-CEL-9013408">
    <property type="pathway name" value="RHOG GTPase cycle"/>
</dbReference>
<dbReference type="Gene3D" id="1.20.58.2220">
    <property type="entry name" value="Formin, FH2 domain"/>
    <property type="match status" value="1"/>
</dbReference>
<dbReference type="Reactome" id="R-CEL-6785631">
    <property type="pathway name" value="ERBB2 Regulates Cell Motility"/>
</dbReference>
<evidence type="ECO:0000313" key="5">
    <source>
        <dbReference type="EMBL" id="CCD63399.2"/>
    </source>
</evidence>
<dbReference type="InterPro" id="IPR016024">
    <property type="entry name" value="ARM-type_fold"/>
</dbReference>
<dbReference type="Reactome" id="R-CEL-9013026">
    <property type="pathway name" value="RHOB GTPase cycle"/>
</dbReference>
<organism evidence="5 6">
    <name type="scientific">Caenorhabditis elegans</name>
    <dbReference type="NCBI Taxonomy" id="6239"/>
    <lineage>
        <taxon>Eukaryota</taxon>
        <taxon>Metazoa</taxon>
        <taxon>Ecdysozoa</taxon>
        <taxon>Nematoda</taxon>
        <taxon>Chromadorea</taxon>
        <taxon>Rhabditida</taxon>
        <taxon>Rhabditina</taxon>
        <taxon>Rhabditomorpha</taxon>
        <taxon>Rhabditoidea</taxon>
        <taxon>Rhabditidae</taxon>
        <taxon>Peloderinae</taxon>
        <taxon>Caenorhabditis</taxon>
    </lineage>
</organism>
<dbReference type="InterPro" id="IPR042201">
    <property type="entry name" value="FH2_Formin_sf"/>
</dbReference>
<dbReference type="Reactome" id="R-CEL-9013404">
    <property type="pathway name" value="RAC2 GTPase cycle"/>
</dbReference>
<dbReference type="GO" id="GO:0005884">
    <property type="term" value="C:actin filament"/>
    <property type="evidence" value="ECO:0000318"/>
    <property type="project" value="GO_Central"/>
</dbReference>
<dbReference type="PROSITE" id="PS51232">
    <property type="entry name" value="GBD_FH3"/>
    <property type="match status" value="1"/>
</dbReference>
<evidence type="ECO:0000256" key="2">
    <source>
        <dbReference type="SAM" id="MobiDB-lite"/>
    </source>
</evidence>
<dbReference type="SMR" id="Q7JP75"/>
<dbReference type="eggNOG" id="KOG1924">
    <property type="taxonomic scope" value="Eukaryota"/>
</dbReference>
<comment type="interaction">
    <interactant intactId="EBI-2003118">
        <id>Q7JP75</id>
    </interactant>
    <interactant intactId="EBI-325337">
        <id>G5EC32</id>
        <label>sorb-1</label>
    </interactant>
    <organismsDiffer>false</organismsDiffer>
    <experiments>6</experiments>
</comment>
<dbReference type="Bgee" id="WBGene00000872">
    <property type="expression patterns" value="Expressed in germ line (C elegans) and 4 other cell types or tissues"/>
</dbReference>
<feature type="coiled-coil region" evidence="1">
    <location>
        <begin position="1090"/>
        <end position="1117"/>
    </location>
</feature>
<dbReference type="InterPro" id="IPR011989">
    <property type="entry name" value="ARM-like"/>
</dbReference>
<dbReference type="Reactome" id="R-CEL-9013406">
    <property type="pathway name" value="RHOQ GTPase cycle"/>
</dbReference>
<dbReference type="EMBL" id="BX284603">
    <property type="protein sequence ID" value="CCD63399.2"/>
    <property type="molecule type" value="Genomic_DNA"/>
</dbReference>
<feature type="compositionally biased region" description="Pro residues" evidence="2">
    <location>
        <begin position="710"/>
        <end position="792"/>
    </location>
</feature>
<dbReference type="Gene3D" id="1.25.10.10">
    <property type="entry name" value="Leucine-rich Repeat Variant"/>
    <property type="match status" value="1"/>
</dbReference>
<accession>Q7JP75</accession>
<dbReference type="SMART" id="SM01140">
    <property type="entry name" value="Drf_GBD"/>
    <property type="match status" value="1"/>
</dbReference>
<dbReference type="PROSITE" id="PS51444">
    <property type="entry name" value="FH2"/>
    <property type="match status" value="1"/>
</dbReference>
<feature type="region of interest" description="Disordered" evidence="2">
    <location>
        <begin position="678"/>
        <end position="793"/>
    </location>
</feature>
<dbReference type="Gene3D" id="6.10.30.30">
    <property type="match status" value="1"/>
</dbReference>
<evidence type="ECO:0000313" key="7">
    <source>
        <dbReference type="WormBase" id="F11H8.4b"/>
    </source>
</evidence>
<dbReference type="CTD" id="175983"/>
<dbReference type="GO" id="GO:0005826">
    <property type="term" value="C:actomyosin contractile ring"/>
    <property type="evidence" value="ECO:0000314"/>
    <property type="project" value="WormBase"/>
</dbReference>
<dbReference type="Pfam" id="PF02181">
    <property type="entry name" value="FH2"/>
    <property type="match status" value="1"/>
</dbReference>
<dbReference type="Pfam" id="PF06367">
    <property type="entry name" value="Drf_FH3"/>
    <property type="match status" value="1"/>
</dbReference>
<dbReference type="IntAct" id="Q7JP75">
    <property type="interactions" value="3"/>
</dbReference>
<reference evidence="5 6" key="1">
    <citation type="journal article" date="1998" name="Science">
        <title>Genome sequence of the nematode C. elegans: a platform for investigating biology.</title>
        <authorList>
            <consortium name="The C. elegans sequencing consortium"/>
            <person name="Sulson J.E."/>
            <person name="Waterston R."/>
        </authorList>
    </citation>
    <scope>NUCLEOTIDE SEQUENCE [LARGE SCALE GENOMIC DNA]</scope>
    <source>
        <strain evidence="5 6">Bristol N2</strain>
    </source>
</reference>